<dbReference type="EMBL" id="JBGMDY010000001">
    <property type="protein sequence ID" value="KAL2348469.1"/>
    <property type="molecule type" value="Genomic_DNA"/>
</dbReference>
<dbReference type="AlphaFoldDB" id="A0ABD1NK22"/>
<evidence type="ECO:0008006" key="3">
    <source>
        <dbReference type="Google" id="ProtNLM"/>
    </source>
</evidence>
<dbReference type="InterPro" id="IPR039055">
    <property type="entry name" value="MCU_fam"/>
</dbReference>
<evidence type="ECO:0000313" key="2">
    <source>
        <dbReference type="Proteomes" id="UP001603857"/>
    </source>
</evidence>
<proteinExistence type="predicted"/>
<gene>
    <name evidence="1" type="ORF">Fmac_002469</name>
</gene>
<reference evidence="1 2" key="1">
    <citation type="submission" date="2024-08" db="EMBL/GenBank/DDBJ databases">
        <title>Insights into the chromosomal genome structure of Flemingia macrophylla.</title>
        <authorList>
            <person name="Ding Y."/>
            <person name="Zhao Y."/>
            <person name="Bi W."/>
            <person name="Wu M."/>
            <person name="Zhao G."/>
            <person name="Gong Y."/>
            <person name="Li W."/>
            <person name="Zhang P."/>
        </authorList>
    </citation>
    <scope>NUCLEOTIDE SEQUENCE [LARGE SCALE GENOMIC DNA]</scope>
    <source>
        <strain evidence="1">DYQJB</strain>
        <tissue evidence="1">Leaf</tissue>
    </source>
</reference>
<organism evidence="1 2">
    <name type="scientific">Flemingia macrophylla</name>
    <dbReference type="NCBI Taxonomy" id="520843"/>
    <lineage>
        <taxon>Eukaryota</taxon>
        <taxon>Viridiplantae</taxon>
        <taxon>Streptophyta</taxon>
        <taxon>Embryophyta</taxon>
        <taxon>Tracheophyta</taxon>
        <taxon>Spermatophyta</taxon>
        <taxon>Magnoliopsida</taxon>
        <taxon>eudicotyledons</taxon>
        <taxon>Gunneridae</taxon>
        <taxon>Pentapetalae</taxon>
        <taxon>rosids</taxon>
        <taxon>fabids</taxon>
        <taxon>Fabales</taxon>
        <taxon>Fabaceae</taxon>
        <taxon>Papilionoideae</taxon>
        <taxon>50 kb inversion clade</taxon>
        <taxon>NPAAA clade</taxon>
        <taxon>indigoferoid/millettioid clade</taxon>
        <taxon>Phaseoleae</taxon>
        <taxon>Flemingia</taxon>
    </lineage>
</organism>
<name>A0ABD1NK22_9FABA</name>
<keyword evidence="2" id="KW-1185">Reference proteome</keyword>
<comment type="caution">
    <text evidence="1">The sequence shown here is derived from an EMBL/GenBank/DDBJ whole genome shotgun (WGS) entry which is preliminary data.</text>
</comment>
<evidence type="ECO:0000313" key="1">
    <source>
        <dbReference type="EMBL" id="KAL2348469.1"/>
    </source>
</evidence>
<accession>A0ABD1NK22</accession>
<dbReference type="PANTHER" id="PTHR13462:SF40">
    <property type="entry name" value="CALCIUM UNIPORTER PROTEIN"/>
    <property type="match status" value="1"/>
</dbReference>
<sequence>MALRKTLAQRLLGITRVSSQTLTNCRISSSSVIGRVPISPRAADTDDPGDNGLFRSKQFAGTLLGKLRDMDIARSRIRWEGLTPPPLPQQTQAQTSGGMEEGVTVAEARKFLKVVQVEIVKSKLRETRKSCIAFSEFIRICQENSSDQDEALEIAKRLDDSAAVIVLGDIVFLRPEQVNYLFSLSLFVVYS</sequence>
<dbReference type="PANTHER" id="PTHR13462">
    <property type="entry name" value="CALCIUM UNIPORTER PROTEIN, MITOCHONDRIAL"/>
    <property type="match status" value="1"/>
</dbReference>
<dbReference type="Proteomes" id="UP001603857">
    <property type="component" value="Unassembled WGS sequence"/>
</dbReference>
<protein>
    <recommendedName>
        <fullName evidence="3">Calcium uniporter protein</fullName>
    </recommendedName>
</protein>